<feature type="region of interest" description="Disordered" evidence="1">
    <location>
        <begin position="33"/>
        <end position="74"/>
    </location>
</feature>
<dbReference type="AlphaFoldDB" id="A0A918XQ07"/>
<dbReference type="EMBL" id="BMZS01000003">
    <property type="protein sequence ID" value="GHD45910.1"/>
    <property type="molecule type" value="Genomic_DNA"/>
</dbReference>
<reference evidence="2" key="2">
    <citation type="submission" date="2020-09" db="EMBL/GenBank/DDBJ databases">
        <authorList>
            <person name="Sun Q."/>
            <person name="Kim S."/>
        </authorList>
    </citation>
    <scope>NUCLEOTIDE SEQUENCE</scope>
    <source>
        <strain evidence="2">KCTC 42651</strain>
    </source>
</reference>
<evidence type="ECO:0000256" key="1">
    <source>
        <dbReference type="SAM" id="MobiDB-lite"/>
    </source>
</evidence>
<keyword evidence="3" id="KW-1185">Reference proteome</keyword>
<proteinExistence type="predicted"/>
<organism evidence="2 3">
    <name type="scientific">Thalassobaculum fulvum</name>
    <dbReference type="NCBI Taxonomy" id="1633335"/>
    <lineage>
        <taxon>Bacteria</taxon>
        <taxon>Pseudomonadati</taxon>
        <taxon>Pseudomonadota</taxon>
        <taxon>Alphaproteobacteria</taxon>
        <taxon>Rhodospirillales</taxon>
        <taxon>Thalassobaculaceae</taxon>
        <taxon>Thalassobaculum</taxon>
    </lineage>
</organism>
<evidence type="ECO:0000313" key="2">
    <source>
        <dbReference type="EMBL" id="GHD45910.1"/>
    </source>
</evidence>
<reference evidence="2" key="1">
    <citation type="journal article" date="2014" name="Int. J. Syst. Evol. Microbiol.">
        <title>Complete genome sequence of Corynebacterium casei LMG S-19264T (=DSM 44701T), isolated from a smear-ripened cheese.</title>
        <authorList>
            <consortium name="US DOE Joint Genome Institute (JGI-PGF)"/>
            <person name="Walter F."/>
            <person name="Albersmeier A."/>
            <person name="Kalinowski J."/>
            <person name="Ruckert C."/>
        </authorList>
    </citation>
    <scope>NUCLEOTIDE SEQUENCE</scope>
    <source>
        <strain evidence="2">KCTC 42651</strain>
    </source>
</reference>
<sequence>MAAVAVFRDGGAIAEGRPLLRGFRLVRAGVGASGRNDVRGREPRRPPLPDVIPDRVAEGGTEPEPTRCRPTTED</sequence>
<evidence type="ECO:0000313" key="3">
    <source>
        <dbReference type="Proteomes" id="UP000630353"/>
    </source>
</evidence>
<comment type="caution">
    <text evidence="2">The sequence shown here is derived from an EMBL/GenBank/DDBJ whole genome shotgun (WGS) entry which is preliminary data.</text>
</comment>
<name>A0A918XQ07_9PROT</name>
<dbReference type="Proteomes" id="UP000630353">
    <property type="component" value="Unassembled WGS sequence"/>
</dbReference>
<protein>
    <submittedName>
        <fullName evidence="2">Uncharacterized protein</fullName>
    </submittedName>
</protein>
<accession>A0A918XQ07</accession>
<feature type="compositionally biased region" description="Basic and acidic residues" evidence="1">
    <location>
        <begin position="64"/>
        <end position="74"/>
    </location>
</feature>
<gene>
    <name evidence="2" type="ORF">GCM10017083_14500</name>
</gene>
<feature type="compositionally biased region" description="Basic and acidic residues" evidence="1">
    <location>
        <begin position="36"/>
        <end position="57"/>
    </location>
</feature>